<dbReference type="Pfam" id="PF00004">
    <property type="entry name" value="AAA"/>
    <property type="match status" value="1"/>
</dbReference>
<dbReference type="InterPro" id="IPR003959">
    <property type="entry name" value="ATPase_AAA_core"/>
</dbReference>
<dbReference type="InterPro" id="IPR003593">
    <property type="entry name" value="AAA+_ATPase"/>
</dbReference>
<dbReference type="InterPro" id="IPR027417">
    <property type="entry name" value="P-loop_NTPase"/>
</dbReference>
<dbReference type="Proteomes" id="UP000663828">
    <property type="component" value="Unassembled WGS sequence"/>
</dbReference>
<gene>
    <name evidence="4" type="ORF">EDS130_LOCUS32880</name>
    <name evidence="3" type="ORF">XAT740_LOCUS11976</name>
</gene>
<dbReference type="GO" id="GO:0005524">
    <property type="term" value="F:ATP binding"/>
    <property type="evidence" value="ECO:0007669"/>
    <property type="project" value="InterPro"/>
</dbReference>
<dbReference type="OrthoDB" id="9996058at2759"/>
<accession>A0A814F5S4</accession>
<dbReference type="GO" id="GO:0016887">
    <property type="term" value="F:ATP hydrolysis activity"/>
    <property type="evidence" value="ECO:0007669"/>
    <property type="project" value="InterPro"/>
</dbReference>
<name>A0A814F5S4_ADIRI</name>
<comment type="caution">
    <text evidence="3">The sequence shown here is derived from an EMBL/GenBank/DDBJ whole genome shotgun (WGS) entry which is preliminary data.</text>
</comment>
<dbReference type="EMBL" id="CAJNOJ010000256">
    <property type="protein sequence ID" value="CAF1343652.1"/>
    <property type="molecule type" value="Genomic_DNA"/>
</dbReference>
<evidence type="ECO:0000259" key="2">
    <source>
        <dbReference type="SMART" id="SM00382"/>
    </source>
</evidence>
<dbReference type="SMART" id="SM00382">
    <property type="entry name" value="AAA"/>
    <property type="match status" value="1"/>
</dbReference>
<feature type="domain" description="AAA+ ATPase" evidence="2">
    <location>
        <begin position="262"/>
        <end position="389"/>
    </location>
</feature>
<proteinExistence type="predicted"/>
<protein>
    <recommendedName>
        <fullName evidence="2">AAA+ ATPase domain-containing protein</fullName>
    </recommendedName>
</protein>
<dbReference type="Proteomes" id="UP000663852">
    <property type="component" value="Unassembled WGS sequence"/>
</dbReference>
<evidence type="ECO:0000313" key="3">
    <source>
        <dbReference type="EMBL" id="CAF0976990.1"/>
    </source>
</evidence>
<sequence>MSVKEEIIPITLKEKYAGGSENSPLTNDDILRLTNQQSSIIYGPTQFAMKYRVLPCIMTEKLEQGTYNAQEMFSSGLNSIYGRANRQLRTSKRKKNGWRHTTSTIDFLVNEYQLDPDTFLYESSYDTTENKTLFTKLYIDLENYLSIELLNGFTSYGDVDNPNNLEKDNEDKSFNCLGSLQIFHVPQTAERARTLLQQLSKFKIYPVSEATLQMVCHDERRGFYTSSIHMKKPHIPDLKLHYGDDFPEIHEELIETLQEEDSTGITLLHGPPGTGKTYYLRYLINEIKDKSLIYVPPDMVKDMTKPGFLPFLMKNPNSILIVEDAENIIRDRQHDSVFANQAVSNLLNLSDGLLGDVMHQQIICTFNCDMTGIDPALLRDGRLVLEHKFDKLSIQNARRLCVELGIPNKGEDIAESITIAEIYARKNALVDVTANNTENGETTTVRTKRQKKKKAQDPLFGFYS</sequence>
<dbReference type="Gene3D" id="3.40.50.300">
    <property type="entry name" value="P-loop containing nucleotide triphosphate hydrolases"/>
    <property type="match status" value="1"/>
</dbReference>
<evidence type="ECO:0000313" key="5">
    <source>
        <dbReference type="Proteomes" id="UP000663828"/>
    </source>
</evidence>
<organism evidence="3 5">
    <name type="scientific">Adineta ricciae</name>
    <name type="common">Rotifer</name>
    <dbReference type="NCBI Taxonomy" id="249248"/>
    <lineage>
        <taxon>Eukaryota</taxon>
        <taxon>Metazoa</taxon>
        <taxon>Spiralia</taxon>
        <taxon>Gnathifera</taxon>
        <taxon>Rotifera</taxon>
        <taxon>Eurotatoria</taxon>
        <taxon>Bdelloidea</taxon>
        <taxon>Adinetida</taxon>
        <taxon>Adinetidae</taxon>
        <taxon>Adineta</taxon>
    </lineage>
</organism>
<evidence type="ECO:0000313" key="4">
    <source>
        <dbReference type="EMBL" id="CAF1343652.1"/>
    </source>
</evidence>
<keyword evidence="5" id="KW-1185">Reference proteome</keyword>
<dbReference type="AlphaFoldDB" id="A0A814F5S4"/>
<dbReference type="SUPFAM" id="SSF52540">
    <property type="entry name" value="P-loop containing nucleoside triphosphate hydrolases"/>
    <property type="match status" value="1"/>
</dbReference>
<evidence type="ECO:0000256" key="1">
    <source>
        <dbReference type="SAM" id="MobiDB-lite"/>
    </source>
</evidence>
<dbReference type="EMBL" id="CAJNOR010000668">
    <property type="protein sequence ID" value="CAF0976990.1"/>
    <property type="molecule type" value="Genomic_DNA"/>
</dbReference>
<feature type="region of interest" description="Disordered" evidence="1">
    <location>
        <begin position="439"/>
        <end position="464"/>
    </location>
</feature>
<reference evidence="3" key="1">
    <citation type="submission" date="2021-02" db="EMBL/GenBank/DDBJ databases">
        <authorList>
            <person name="Nowell W R."/>
        </authorList>
    </citation>
    <scope>NUCLEOTIDE SEQUENCE</scope>
</reference>